<reference evidence="2" key="1">
    <citation type="submission" date="2016-06" db="EMBL/GenBank/DDBJ databases">
        <authorList>
            <person name="Varghese N."/>
            <person name="Submissions Spin"/>
        </authorList>
    </citation>
    <scope>NUCLEOTIDE SEQUENCE [LARGE SCALE GENOMIC DNA]</scope>
    <source>
        <strain evidence="2">DSM 43909</strain>
    </source>
</reference>
<dbReference type="OrthoDB" id="3404371at2"/>
<keyword evidence="2" id="KW-1185">Reference proteome</keyword>
<evidence type="ECO:0000313" key="2">
    <source>
        <dbReference type="Proteomes" id="UP000198242"/>
    </source>
</evidence>
<sequence>MASDAGSAVRELLLVLAVAAAGLLLAMAVAFGPWHPAADGSARAGLVELRSPTGWDADPVSS</sequence>
<dbReference type="Proteomes" id="UP000198242">
    <property type="component" value="Chromosome I"/>
</dbReference>
<gene>
    <name evidence="1" type="ORF">GA0074695_1251</name>
</gene>
<proteinExistence type="predicted"/>
<name>A0A1C4V938_MICVI</name>
<dbReference type="RefSeq" id="WP_089009795.1">
    <property type="nucleotide sequence ID" value="NZ_LT607411.1"/>
</dbReference>
<evidence type="ECO:0000313" key="1">
    <source>
        <dbReference type="EMBL" id="SCE80432.1"/>
    </source>
</evidence>
<dbReference type="AlphaFoldDB" id="A0A1C4V938"/>
<protein>
    <submittedName>
        <fullName evidence="1">Uncharacterized protein</fullName>
    </submittedName>
</protein>
<accession>A0A1C4V938</accession>
<dbReference type="EMBL" id="LT607411">
    <property type="protein sequence ID" value="SCE80432.1"/>
    <property type="molecule type" value="Genomic_DNA"/>
</dbReference>
<organism evidence="1 2">
    <name type="scientific">Micromonospora viridifaciens</name>
    <dbReference type="NCBI Taxonomy" id="1881"/>
    <lineage>
        <taxon>Bacteria</taxon>
        <taxon>Bacillati</taxon>
        <taxon>Actinomycetota</taxon>
        <taxon>Actinomycetes</taxon>
        <taxon>Micromonosporales</taxon>
        <taxon>Micromonosporaceae</taxon>
        <taxon>Micromonospora</taxon>
    </lineage>
</organism>